<accession>A0A162KXT2</accession>
<evidence type="ECO:0000256" key="2">
    <source>
        <dbReference type="ARBA" id="ARBA00023002"/>
    </source>
</evidence>
<dbReference type="Proteomes" id="UP000075787">
    <property type="component" value="Unassembled WGS sequence"/>
</dbReference>
<dbReference type="PANTHER" id="PTHR41534">
    <property type="entry name" value="BLR3401 PROTEIN"/>
    <property type="match status" value="1"/>
</dbReference>
<proteinExistence type="inferred from homology"/>
<keyword evidence="2" id="KW-0560">Oxidoreductase</keyword>
<dbReference type="GO" id="GO:0051213">
    <property type="term" value="F:dioxygenase activity"/>
    <property type="evidence" value="ECO:0007669"/>
    <property type="project" value="UniProtKB-KW"/>
</dbReference>
<dbReference type="RefSeq" id="WP_062764205.1">
    <property type="nucleotide sequence ID" value="NZ_CP121043.1"/>
</dbReference>
<dbReference type="InterPro" id="IPR032710">
    <property type="entry name" value="NTF2-like_dom_sf"/>
</dbReference>
<name>A0A162KXT2_9PROT</name>
<reference evidence="3 4" key="1">
    <citation type="submission" date="2015-12" db="EMBL/GenBank/DDBJ databases">
        <title>Genome sequence of Tistrella mobilis MCCC 1A02139.</title>
        <authorList>
            <person name="Lu L."/>
            <person name="Lai Q."/>
            <person name="Shao Z."/>
            <person name="Qian P."/>
        </authorList>
    </citation>
    <scope>NUCLEOTIDE SEQUENCE [LARGE SCALE GENOMIC DNA]</scope>
    <source>
        <strain evidence="3 4">MCCC 1A02139</strain>
    </source>
</reference>
<dbReference type="NCBIfam" id="NF007479">
    <property type="entry name" value="PRK10069.1"/>
    <property type="match status" value="1"/>
</dbReference>
<evidence type="ECO:0000313" key="3">
    <source>
        <dbReference type="EMBL" id="KYO52406.1"/>
    </source>
</evidence>
<dbReference type="GeneID" id="97239334"/>
<protein>
    <submittedName>
        <fullName evidence="3">3-phenylpropionate dioxygenase</fullName>
    </submittedName>
</protein>
<evidence type="ECO:0000313" key="4">
    <source>
        <dbReference type="Proteomes" id="UP000075787"/>
    </source>
</evidence>
<dbReference type="AlphaFoldDB" id="A0A162KXT2"/>
<dbReference type="InterPro" id="IPR000391">
    <property type="entry name" value="Rng_hydr_dOase-bsu"/>
</dbReference>
<dbReference type="PANTHER" id="PTHR41534:SF2">
    <property type="entry name" value="3-PHENYLPROPIONATE_CINNAMIC ACID DIOXYGENASE SUBUNIT BETA"/>
    <property type="match status" value="1"/>
</dbReference>
<dbReference type="Pfam" id="PF00866">
    <property type="entry name" value="Ring_hydroxyl_B"/>
    <property type="match status" value="1"/>
</dbReference>
<dbReference type="EMBL" id="LPZR01000156">
    <property type="protein sequence ID" value="KYO52406.1"/>
    <property type="molecule type" value="Genomic_DNA"/>
</dbReference>
<evidence type="ECO:0000256" key="1">
    <source>
        <dbReference type="ARBA" id="ARBA00009570"/>
    </source>
</evidence>
<dbReference type="OrthoDB" id="7446267at2"/>
<gene>
    <name evidence="3" type="ORF">AUP44_05320</name>
</gene>
<dbReference type="GO" id="GO:0019380">
    <property type="term" value="P:3-phenylpropionate catabolic process"/>
    <property type="evidence" value="ECO:0007669"/>
    <property type="project" value="TreeGrafter"/>
</dbReference>
<keyword evidence="3" id="KW-0223">Dioxygenase</keyword>
<organism evidence="3 4">
    <name type="scientific">Tistrella mobilis</name>
    <dbReference type="NCBI Taxonomy" id="171437"/>
    <lineage>
        <taxon>Bacteria</taxon>
        <taxon>Pseudomonadati</taxon>
        <taxon>Pseudomonadota</taxon>
        <taxon>Alphaproteobacteria</taxon>
        <taxon>Geminicoccales</taxon>
        <taxon>Geminicoccaceae</taxon>
        <taxon>Tistrella</taxon>
    </lineage>
</organism>
<dbReference type="CDD" id="cd00667">
    <property type="entry name" value="ring_hydroxylating_dioxygenases_beta"/>
    <property type="match status" value="1"/>
</dbReference>
<comment type="similarity">
    <text evidence="1">Belongs to the bacterial ring-hydroxylating dioxygenase beta subunit family.</text>
</comment>
<dbReference type="Gene3D" id="3.10.450.50">
    <property type="match status" value="1"/>
</dbReference>
<dbReference type="SUPFAM" id="SSF54427">
    <property type="entry name" value="NTF2-like"/>
    <property type="match status" value="1"/>
</dbReference>
<comment type="caution">
    <text evidence="3">The sequence shown here is derived from an EMBL/GenBank/DDBJ whole genome shotgun (WGS) entry which is preliminary data.</text>
</comment>
<sequence>MTVQTVPMLDETPVTDELLRRIERFYYREARLLDREAYADWLTLLDPGIRYWMPAMETRKRGDQRGPWTDGEMSYFDDDFAMLRVRVARYEQPSAWADNPATRHLHIVTNIEAIETGTPGLVRAFSCFENVRNRNEKDQDVIHGRREDLLKLEDGRITIAERRILIVQNILLSKNLNTFF</sequence>